<keyword evidence="8" id="KW-0904">Protein phosphatase</keyword>
<feature type="domain" description="Tyrosine-protein phosphatase" evidence="14">
    <location>
        <begin position="13"/>
        <end position="154"/>
    </location>
</feature>
<evidence type="ECO:0000259" key="14">
    <source>
        <dbReference type="PROSITE" id="PS50054"/>
    </source>
</evidence>
<dbReference type="InterPro" id="IPR000387">
    <property type="entry name" value="Tyr_Pase_dom"/>
</dbReference>
<dbReference type="PRINTS" id="PR01910">
    <property type="entry name" value="ADSPHPHTASEB"/>
</dbReference>
<evidence type="ECO:0000259" key="15">
    <source>
        <dbReference type="PROSITE" id="PS50056"/>
    </source>
</evidence>
<evidence type="ECO:0000256" key="13">
    <source>
        <dbReference type="ARBA" id="ARBA00048336"/>
    </source>
</evidence>
<evidence type="ECO:0000256" key="9">
    <source>
        <dbReference type="ARBA" id="ARBA00023128"/>
    </source>
</evidence>
<dbReference type="InterPro" id="IPR029021">
    <property type="entry name" value="Prot-tyrosine_phosphatase-like"/>
</dbReference>
<keyword evidence="10" id="KW-0472">Membrane</keyword>
<evidence type="ECO:0000256" key="11">
    <source>
        <dbReference type="ARBA" id="ARBA00023242"/>
    </source>
</evidence>
<name>A0AAV3A9R1_PYXAD</name>
<dbReference type="PROSITE" id="PS00383">
    <property type="entry name" value="TYR_PHOSPHATASE_1"/>
    <property type="match status" value="1"/>
</dbReference>
<evidence type="ECO:0000256" key="4">
    <source>
        <dbReference type="ARBA" id="ARBA00008601"/>
    </source>
</evidence>
<dbReference type="GO" id="GO:0004725">
    <property type="term" value="F:protein tyrosine phosphatase activity"/>
    <property type="evidence" value="ECO:0007669"/>
    <property type="project" value="TreeGrafter"/>
</dbReference>
<dbReference type="SMART" id="SM00195">
    <property type="entry name" value="DSPc"/>
    <property type="match status" value="1"/>
</dbReference>
<evidence type="ECO:0000256" key="2">
    <source>
        <dbReference type="ARBA" id="ARBA00004496"/>
    </source>
</evidence>
<dbReference type="PROSITE" id="PS50056">
    <property type="entry name" value="TYR_PHOSPHATASE_2"/>
    <property type="match status" value="1"/>
</dbReference>
<accession>A0AAV3A9R1</accession>
<comment type="similarity">
    <text evidence="4">Belongs to the protein-tyrosine phosphatase family. Non-receptor class dual specificity subfamily.</text>
</comment>
<evidence type="ECO:0000256" key="10">
    <source>
        <dbReference type="ARBA" id="ARBA00023136"/>
    </source>
</evidence>
<evidence type="ECO:0000256" key="7">
    <source>
        <dbReference type="ARBA" id="ARBA00022801"/>
    </source>
</evidence>
<dbReference type="PANTHER" id="PTHR46495:SF1">
    <property type="entry name" value="DUAL SPECIFICITY PHOSPHATASE 21"/>
    <property type="match status" value="1"/>
</dbReference>
<comment type="caution">
    <text evidence="16">The sequence shown here is derived from an EMBL/GenBank/DDBJ whole genome shotgun (WGS) entry which is preliminary data.</text>
</comment>
<dbReference type="GO" id="GO:0017017">
    <property type="term" value="F:MAP kinase tyrosine/serine/threonine phosphatase activity"/>
    <property type="evidence" value="ECO:0007669"/>
    <property type="project" value="InterPro"/>
</dbReference>
<dbReference type="GO" id="GO:0004722">
    <property type="term" value="F:protein serine/threonine phosphatase activity"/>
    <property type="evidence" value="ECO:0007669"/>
    <property type="project" value="UniProtKB-EC"/>
</dbReference>
<comment type="subcellular location">
    <subcellularLocation>
        <location evidence="2">Cytoplasm</location>
    </subcellularLocation>
    <subcellularLocation>
        <location evidence="3">Mitochondrion inner membrane</location>
        <topology evidence="3">Peripheral membrane protein</topology>
    </subcellularLocation>
    <subcellularLocation>
        <location evidence="1">Nucleus</location>
    </subcellularLocation>
</comment>
<evidence type="ECO:0000313" key="16">
    <source>
        <dbReference type="EMBL" id="DBA23289.1"/>
    </source>
</evidence>
<keyword evidence="5" id="KW-0963">Cytoplasm</keyword>
<dbReference type="PANTHER" id="PTHR46495">
    <property type="entry name" value="DUAL SPECIFICITY PROTEIN PHOSPHATASE 21"/>
    <property type="match status" value="1"/>
</dbReference>
<evidence type="ECO:0000256" key="12">
    <source>
        <dbReference type="ARBA" id="ARBA00047761"/>
    </source>
</evidence>
<dbReference type="InterPro" id="IPR020422">
    <property type="entry name" value="TYR_PHOSPHATASE_DUAL_dom"/>
</dbReference>
<keyword evidence="6" id="KW-0999">Mitochondrion inner membrane</keyword>
<comment type="catalytic activity">
    <reaction evidence="12">
        <text>O-phospho-L-seryl-[protein] + H2O = L-seryl-[protein] + phosphate</text>
        <dbReference type="Rhea" id="RHEA:20629"/>
        <dbReference type="Rhea" id="RHEA-COMP:9863"/>
        <dbReference type="Rhea" id="RHEA-COMP:11604"/>
        <dbReference type="ChEBI" id="CHEBI:15377"/>
        <dbReference type="ChEBI" id="CHEBI:29999"/>
        <dbReference type="ChEBI" id="CHEBI:43474"/>
        <dbReference type="ChEBI" id="CHEBI:83421"/>
        <dbReference type="EC" id="3.1.3.16"/>
    </reaction>
</comment>
<dbReference type="Pfam" id="PF00782">
    <property type="entry name" value="DSPc"/>
    <property type="match status" value="1"/>
</dbReference>
<sequence length="158" mass="17742">MNTTVRRPKAHSRFSKVTKSLYLSNEEAAYNKTLLHAHRITCVINVSVQGPVGIPSVPEYLHIPVADTPNSPLCNYFETVADKIHEVEVNGGCTLVHCVAGISRSATLCLAYLMKHRAMTLREAHTHLKKRRPFIEPNLGFWSQLIGYELQLYGKNTV</sequence>
<dbReference type="PRINTS" id="PR01908">
    <property type="entry name" value="ADSPHPHTASE"/>
</dbReference>
<feature type="domain" description="Tyrosine specific protein phosphatases" evidence="15">
    <location>
        <begin position="75"/>
        <end position="133"/>
    </location>
</feature>
<dbReference type="SUPFAM" id="SSF52799">
    <property type="entry name" value="(Phosphotyrosine protein) phosphatases II"/>
    <property type="match status" value="1"/>
</dbReference>
<dbReference type="InterPro" id="IPR016130">
    <property type="entry name" value="Tyr_Pase_AS"/>
</dbReference>
<protein>
    <recommendedName>
        <fullName evidence="18">Protein-tyrosine-phosphatase</fullName>
    </recommendedName>
</protein>
<evidence type="ECO:0000313" key="17">
    <source>
        <dbReference type="Proteomes" id="UP001181693"/>
    </source>
</evidence>
<dbReference type="PROSITE" id="PS50054">
    <property type="entry name" value="TYR_PHOSPHATASE_DUAL"/>
    <property type="match status" value="1"/>
</dbReference>
<evidence type="ECO:0000256" key="8">
    <source>
        <dbReference type="ARBA" id="ARBA00022912"/>
    </source>
</evidence>
<gene>
    <name evidence="16" type="ORF">GDO54_014217</name>
</gene>
<organism evidence="16 17">
    <name type="scientific">Pyxicephalus adspersus</name>
    <name type="common">African bullfrog</name>
    <dbReference type="NCBI Taxonomy" id="30357"/>
    <lineage>
        <taxon>Eukaryota</taxon>
        <taxon>Metazoa</taxon>
        <taxon>Chordata</taxon>
        <taxon>Craniata</taxon>
        <taxon>Vertebrata</taxon>
        <taxon>Euteleostomi</taxon>
        <taxon>Amphibia</taxon>
        <taxon>Batrachia</taxon>
        <taxon>Anura</taxon>
        <taxon>Neobatrachia</taxon>
        <taxon>Ranoidea</taxon>
        <taxon>Pyxicephalidae</taxon>
        <taxon>Pyxicephalinae</taxon>
        <taxon>Pyxicephalus</taxon>
    </lineage>
</organism>
<keyword evidence="17" id="KW-1185">Reference proteome</keyword>
<comment type="catalytic activity">
    <reaction evidence="13">
        <text>O-phospho-L-threonyl-[protein] + H2O = L-threonyl-[protein] + phosphate</text>
        <dbReference type="Rhea" id="RHEA:47004"/>
        <dbReference type="Rhea" id="RHEA-COMP:11060"/>
        <dbReference type="Rhea" id="RHEA-COMP:11605"/>
        <dbReference type="ChEBI" id="CHEBI:15377"/>
        <dbReference type="ChEBI" id="CHEBI:30013"/>
        <dbReference type="ChEBI" id="CHEBI:43474"/>
        <dbReference type="ChEBI" id="CHEBI:61977"/>
        <dbReference type="EC" id="3.1.3.16"/>
    </reaction>
</comment>
<keyword evidence="11" id="KW-0539">Nucleus</keyword>
<reference evidence="16" key="1">
    <citation type="thesis" date="2020" institute="ProQuest LLC" country="789 East Eisenhower Parkway, Ann Arbor, MI, USA">
        <title>Comparative Genomics and Chromosome Evolution.</title>
        <authorList>
            <person name="Mudd A.B."/>
        </authorList>
    </citation>
    <scope>NUCLEOTIDE SEQUENCE</scope>
    <source>
        <strain evidence="16">1538</strain>
        <tissue evidence="16">Blood</tissue>
    </source>
</reference>
<dbReference type="GO" id="GO:0005634">
    <property type="term" value="C:nucleus"/>
    <property type="evidence" value="ECO:0007669"/>
    <property type="project" value="UniProtKB-SubCell"/>
</dbReference>
<dbReference type="EMBL" id="DYDO01000006">
    <property type="protein sequence ID" value="DBA23289.1"/>
    <property type="molecule type" value="Genomic_DNA"/>
</dbReference>
<dbReference type="Gene3D" id="3.90.190.10">
    <property type="entry name" value="Protein tyrosine phosphatase superfamily"/>
    <property type="match status" value="1"/>
</dbReference>
<keyword evidence="9" id="KW-0496">Mitochondrion</keyword>
<dbReference type="Proteomes" id="UP001181693">
    <property type="component" value="Unassembled WGS sequence"/>
</dbReference>
<dbReference type="InterPro" id="IPR020420">
    <property type="entry name" value="Atypical_DUSP_subfamB"/>
</dbReference>
<dbReference type="GO" id="GO:0005743">
    <property type="term" value="C:mitochondrial inner membrane"/>
    <property type="evidence" value="ECO:0007669"/>
    <property type="project" value="UniProtKB-SubCell"/>
</dbReference>
<dbReference type="InterPro" id="IPR000340">
    <property type="entry name" value="Dual-sp_phosphatase_cat-dom"/>
</dbReference>
<proteinExistence type="inferred from homology"/>
<evidence type="ECO:0000256" key="1">
    <source>
        <dbReference type="ARBA" id="ARBA00004123"/>
    </source>
</evidence>
<evidence type="ECO:0000256" key="3">
    <source>
        <dbReference type="ARBA" id="ARBA00004637"/>
    </source>
</evidence>
<dbReference type="AlphaFoldDB" id="A0AAV3A9R1"/>
<keyword evidence="7" id="KW-0378">Hydrolase</keyword>
<evidence type="ECO:0000256" key="6">
    <source>
        <dbReference type="ARBA" id="ARBA00022792"/>
    </source>
</evidence>
<evidence type="ECO:0008006" key="18">
    <source>
        <dbReference type="Google" id="ProtNLM"/>
    </source>
</evidence>
<evidence type="ECO:0000256" key="5">
    <source>
        <dbReference type="ARBA" id="ARBA00022490"/>
    </source>
</evidence>